<evidence type="ECO:0000313" key="8">
    <source>
        <dbReference type="EMBL" id="NML16213.1"/>
    </source>
</evidence>
<feature type="active site" description="Charge relay system" evidence="5">
    <location>
        <position position="234"/>
    </location>
</feature>
<feature type="active site" description="Charge relay system" evidence="5">
    <location>
        <position position="271"/>
    </location>
</feature>
<dbReference type="GO" id="GO:0004252">
    <property type="term" value="F:serine-type endopeptidase activity"/>
    <property type="evidence" value="ECO:0007669"/>
    <property type="project" value="UniProtKB-UniRule"/>
</dbReference>
<keyword evidence="3 5" id="KW-0378">Hydrolase</keyword>
<dbReference type="PROSITE" id="PS51892">
    <property type="entry name" value="SUBTILASE"/>
    <property type="match status" value="1"/>
</dbReference>
<evidence type="ECO:0000256" key="5">
    <source>
        <dbReference type="PROSITE-ProRule" id="PRU01240"/>
    </source>
</evidence>
<dbReference type="PROSITE" id="PS00136">
    <property type="entry name" value="SUBTILASE_ASP"/>
    <property type="match status" value="1"/>
</dbReference>
<dbReference type="RefSeq" id="WP_169161122.1">
    <property type="nucleotide sequence ID" value="NZ_JABBFW010000009.1"/>
</dbReference>
<dbReference type="EMBL" id="JABBFW010000009">
    <property type="protein sequence ID" value="NML16213.1"/>
    <property type="molecule type" value="Genomic_DNA"/>
</dbReference>
<evidence type="ECO:0000256" key="1">
    <source>
        <dbReference type="ARBA" id="ARBA00011073"/>
    </source>
</evidence>
<dbReference type="InterPro" id="IPR022398">
    <property type="entry name" value="Peptidase_S8_His-AS"/>
</dbReference>
<dbReference type="Gene3D" id="3.40.50.200">
    <property type="entry name" value="Peptidase S8/S53 domain"/>
    <property type="match status" value="1"/>
</dbReference>
<dbReference type="InterPro" id="IPR000209">
    <property type="entry name" value="Peptidase_S8/S53_dom"/>
</dbReference>
<dbReference type="PROSITE" id="PS00138">
    <property type="entry name" value="SUBTILASE_SER"/>
    <property type="match status" value="1"/>
</dbReference>
<comment type="similarity">
    <text evidence="1 5 6">Belongs to the peptidase S8 family.</text>
</comment>
<keyword evidence="4 5" id="KW-0720">Serine protease</keyword>
<dbReference type="InterPro" id="IPR050131">
    <property type="entry name" value="Peptidase_S8_subtilisin-like"/>
</dbReference>
<proteinExistence type="inferred from homology"/>
<dbReference type="AlphaFoldDB" id="A0A848FD49"/>
<dbReference type="InterPro" id="IPR036852">
    <property type="entry name" value="Peptidase_S8/S53_dom_sf"/>
</dbReference>
<evidence type="ECO:0000256" key="4">
    <source>
        <dbReference type="ARBA" id="ARBA00022825"/>
    </source>
</evidence>
<organism evidence="8 9">
    <name type="scientific">Azohydromonas caseinilytica</name>
    <dbReference type="NCBI Taxonomy" id="2728836"/>
    <lineage>
        <taxon>Bacteria</taxon>
        <taxon>Pseudomonadati</taxon>
        <taxon>Pseudomonadota</taxon>
        <taxon>Betaproteobacteria</taxon>
        <taxon>Burkholderiales</taxon>
        <taxon>Sphaerotilaceae</taxon>
        <taxon>Azohydromonas</taxon>
    </lineage>
</organism>
<dbReference type="PANTHER" id="PTHR43806:SF11">
    <property type="entry name" value="CEREVISIN-RELATED"/>
    <property type="match status" value="1"/>
</dbReference>
<dbReference type="PANTHER" id="PTHR43806">
    <property type="entry name" value="PEPTIDASE S8"/>
    <property type="match status" value="1"/>
</dbReference>
<dbReference type="PRINTS" id="PR00723">
    <property type="entry name" value="SUBTILISIN"/>
</dbReference>
<evidence type="ECO:0000259" key="7">
    <source>
        <dbReference type="Pfam" id="PF00082"/>
    </source>
</evidence>
<dbReference type="Pfam" id="PF00082">
    <property type="entry name" value="Peptidase_S8"/>
    <property type="match status" value="1"/>
</dbReference>
<evidence type="ECO:0000256" key="3">
    <source>
        <dbReference type="ARBA" id="ARBA00022801"/>
    </source>
</evidence>
<feature type="active site" description="Charge relay system" evidence="5">
    <location>
        <position position="454"/>
    </location>
</feature>
<dbReference type="GO" id="GO:0006508">
    <property type="term" value="P:proteolysis"/>
    <property type="evidence" value="ECO:0007669"/>
    <property type="project" value="UniProtKB-KW"/>
</dbReference>
<gene>
    <name evidence="8" type="ORF">HHL10_14630</name>
</gene>
<dbReference type="SUPFAM" id="SSF52743">
    <property type="entry name" value="Subtilisin-like"/>
    <property type="match status" value="1"/>
</dbReference>
<dbReference type="InterPro" id="IPR023827">
    <property type="entry name" value="Peptidase_S8_Asp-AS"/>
</dbReference>
<evidence type="ECO:0000256" key="6">
    <source>
        <dbReference type="RuleBase" id="RU003355"/>
    </source>
</evidence>
<keyword evidence="2 5" id="KW-0645">Protease</keyword>
<accession>A0A848FD49</accession>
<reference evidence="8 9" key="1">
    <citation type="submission" date="2020-04" db="EMBL/GenBank/DDBJ databases">
        <title>Azohydromonas sp. isolated from soil.</title>
        <authorList>
            <person name="Dahal R.H."/>
        </authorList>
    </citation>
    <scope>NUCLEOTIDE SEQUENCE [LARGE SCALE GENOMIC DNA]</scope>
    <source>
        <strain evidence="8 9">G-1-1-14</strain>
    </source>
</reference>
<sequence length="511" mass="52550">MATNTVEPAARYVLLPVRGLHSDDLARVGANQALFEQAASARLNVLAHGLVPPHPHMRVLHSICPTGPKLVEMGPAERAALRVSDPGVRAVPLVRYEQARRPLLEIESELYPAATVAAATTLAVRCLDARTRQPVRRATVLAFTDFARRIGAGGLSDAQGQVALRLGAAPVRLDVLVAYGPPGYWGIGRRDVVLEDGAALEMEPVDLSVPDFAAELYGQLPPDAGRGVTVGVIDSGVDFNHPDLELAGGGAFVAEEGDAGGPGPAQRQGEHGTHVAGIIASTGSLQPGRPAPGKRGVAPGVRLYGYRVFPNSGQGATNYDIVRAIDQGVADGCDLLNLSLGSAYADEAVEAALKDAFDRGTLCIAAAGNDGRGPVSYPAAWALAVAVSSAAKKGTYPPGSSEVLDEVEPFAPIDPRIYISGFSNVGPAIDLAGPGGGIVSTLPGGLYGVMSGTSMACPAVTGMAAALLSARPDLLGLPRGRERSIALLGLLTQAARPLGFDPTLEGAGLPR</sequence>
<name>A0A848FD49_9BURK</name>
<feature type="domain" description="Peptidase S8/S53" evidence="7">
    <location>
        <begin position="225"/>
        <end position="474"/>
    </location>
</feature>
<dbReference type="InterPro" id="IPR023828">
    <property type="entry name" value="Peptidase_S8_Ser-AS"/>
</dbReference>
<evidence type="ECO:0000256" key="2">
    <source>
        <dbReference type="ARBA" id="ARBA00022670"/>
    </source>
</evidence>
<comment type="caution">
    <text evidence="8">The sequence shown here is derived from an EMBL/GenBank/DDBJ whole genome shotgun (WGS) entry which is preliminary data.</text>
</comment>
<keyword evidence="9" id="KW-1185">Reference proteome</keyword>
<protein>
    <submittedName>
        <fullName evidence="8">S8 family serine peptidase</fullName>
    </submittedName>
</protein>
<dbReference type="PROSITE" id="PS00137">
    <property type="entry name" value="SUBTILASE_HIS"/>
    <property type="match status" value="1"/>
</dbReference>
<dbReference type="Proteomes" id="UP000574067">
    <property type="component" value="Unassembled WGS sequence"/>
</dbReference>
<evidence type="ECO:0000313" key="9">
    <source>
        <dbReference type="Proteomes" id="UP000574067"/>
    </source>
</evidence>
<dbReference type="InterPro" id="IPR015500">
    <property type="entry name" value="Peptidase_S8_subtilisin-rel"/>
</dbReference>